<evidence type="ECO:0000313" key="3">
    <source>
        <dbReference type="Proteomes" id="UP000000599"/>
    </source>
</evidence>
<keyword evidence="3" id="KW-1185">Reference proteome</keyword>
<feature type="compositionally biased region" description="Low complexity" evidence="1">
    <location>
        <begin position="67"/>
        <end position="119"/>
    </location>
</feature>
<evidence type="ECO:0000256" key="1">
    <source>
        <dbReference type="SAM" id="MobiDB-lite"/>
    </source>
</evidence>
<dbReference type="EMBL" id="CR382137">
    <property type="protein sequence ID" value="CAG88301.2"/>
    <property type="molecule type" value="Genomic_DNA"/>
</dbReference>
<evidence type="ECO:0000313" key="2">
    <source>
        <dbReference type="EMBL" id="CAG88301.2"/>
    </source>
</evidence>
<proteinExistence type="predicted"/>
<dbReference type="RefSeq" id="XP_460043.2">
    <property type="nucleotide sequence ID" value="XM_460043.1"/>
</dbReference>
<dbReference type="AlphaFoldDB" id="Q6BP27"/>
<dbReference type="OrthoDB" id="10659646at2759"/>
<dbReference type="GeneID" id="2902705"/>
<feature type="compositionally biased region" description="Basic residues" evidence="1">
    <location>
        <begin position="49"/>
        <end position="61"/>
    </location>
</feature>
<feature type="region of interest" description="Disordered" evidence="1">
    <location>
        <begin position="1"/>
        <end position="121"/>
    </location>
</feature>
<dbReference type="InParanoid" id="Q6BP27"/>
<gene>
    <name evidence="2" type="ordered locus">DEHA2E17050g</name>
</gene>
<sequence length="247" mass="27890">MASTQEIHHLPVQGQDFNIQGGHRLQPTKPPTFTHKPHKKCVACEPVWKHKPSKKWSKHKSNKDECSSSSSDSCSSTSSSNDSCSRSSSSSDSCSRFSSSSDSCSDSSSSSDSCSDSSSGFKPICKHKPRKESHLPVKCFESKHKLKKGKGHFVQGKKPNLECKFKPTKHCEEDVHKLFDCEDRFRRCLTCKQEFTCECLEHSHFGLCALRVFLTRRCDFFGCHRLWEKPWSKPGPDKCQTSHATKN</sequence>
<dbReference type="HOGENOM" id="CLU_1124494_0_0_1"/>
<dbReference type="VEuPathDB" id="FungiDB:DEHA2E17050g"/>
<protein>
    <submittedName>
        <fullName evidence="2">DEHA2E17050p</fullName>
    </submittedName>
</protein>
<name>Q6BP27_DEBHA</name>
<accession>Q6BP27</accession>
<dbReference type="KEGG" id="dha:DEHA2E17050g"/>
<dbReference type="Proteomes" id="UP000000599">
    <property type="component" value="Chromosome E"/>
</dbReference>
<reference evidence="2 3" key="1">
    <citation type="journal article" date="2004" name="Nature">
        <title>Genome evolution in yeasts.</title>
        <authorList>
            <consortium name="Genolevures"/>
            <person name="Dujon B."/>
            <person name="Sherman D."/>
            <person name="Fischer G."/>
            <person name="Durrens P."/>
            <person name="Casaregola S."/>
            <person name="Lafontaine I."/>
            <person name="de Montigny J."/>
            <person name="Marck C."/>
            <person name="Neuveglise C."/>
            <person name="Talla E."/>
            <person name="Goffard N."/>
            <person name="Frangeul L."/>
            <person name="Aigle M."/>
            <person name="Anthouard V."/>
            <person name="Babour A."/>
            <person name="Barbe V."/>
            <person name="Barnay S."/>
            <person name="Blanchin S."/>
            <person name="Beckerich J.M."/>
            <person name="Beyne E."/>
            <person name="Bleykasten C."/>
            <person name="Boisrame A."/>
            <person name="Boyer J."/>
            <person name="Cattolico L."/>
            <person name="Confanioleri F."/>
            <person name="de Daruvar A."/>
            <person name="Despons L."/>
            <person name="Fabre E."/>
            <person name="Fairhead C."/>
            <person name="Ferry-Dumazet H."/>
            <person name="Groppi A."/>
            <person name="Hantraye F."/>
            <person name="Hennequin C."/>
            <person name="Jauniaux N."/>
            <person name="Joyet P."/>
            <person name="Kachouri R."/>
            <person name="Kerrest A."/>
            <person name="Koszul R."/>
            <person name="Lemaire M."/>
            <person name="Lesur I."/>
            <person name="Ma L."/>
            <person name="Muller H."/>
            <person name="Nicaud J.M."/>
            <person name="Nikolski M."/>
            <person name="Oztas S."/>
            <person name="Ozier-Kalogeropoulos O."/>
            <person name="Pellenz S."/>
            <person name="Potier S."/>
            <person name="Richard G.F."/>
            <person name="Straub M.L."/>
            <person name="Suleau A."/>
            <person name="Swennene D."/>
            <person name="Tekaia F."/>
            <person name="Wesolowski-Louvel M."/>
            <person name="Westhof E."/>
            <person name="Wirth B."/>
            <person name="Zeniou-Meyer M."/>
            <person name="Zivanovic I."/>
            <person name="Bolotin-Fukuhara M."/>
            <person name="Thierry A."/>
            <person name="Bouchier C."/>
            <person name="Caudron B."/>
            <person name="Scarpelli C."/>
            <person name="Gaillardin C."/>
            <person name="Weissenbach J."/>
            <person name="Wincker P."/>
            <person name="Souciet J.L."/>
        </authorList>
    </citation>
    <scope>NUCLEOTIDE SEQUENCE [LARGE SCALE GENOMIC DNA]</scope>
    <source>
        <strain evidence="3">ATCC 36239 / CBS 767 / BCRC 21394 / JCM 1990 / NBRC 0083 / IGC 2968</strain>
    </source>
</reference>
<organism evidence="2 3">
    <name type="scientific">Debaryomyces hansenii (strain ATCC 36239 / CBS 767 / BCRC 21394 / JCM 1990 / NBRC 0083 / IGC 2968)</name>
    <name type="common">Yeast</name>
    <name type="synonym">Torulaspora hansenii</name>
    <dbReference type="NCBI Taxonomy" id="284592"/>
    <lineage>
        <taxon>Eukaryota</taxon>
        <taxon>Fungi</taxon>
        <taxon>Dikarya</taxon>
        <taxon>Ascomycota</taxon>
        <taxon>Saccharomycotina</taxon>
        <taxon>Pichiomycetes</taxon>
        <taxon>Debaryomycetaceae</taxon>
        <taxon>Debaryomyces</taxon>
    </lineage>
</organism>